<evidence type="ECO:0000313" key="2">
    <source>
        <dbReference type="Proteomes" id="UP001387293"/>
    </source>
</evidence>
<dbReference type="Proteomes" id="UP001387293">
    <property type="component" value="Unassembled WGS sequence"/>
</dbReference>
<dbReference type="PANTHER" id="PTHR33835">
    <property type="entry name" value="YALI0C07656P"/>
    <property type="match status" value="1"/>
</dbReference>
<accession>A0ABU8L2R4</accession>
<evidence type="ECO:0000313" key="1">
    <source>
        <dbReference type="EMBL" id="MEI9412250.1"/>
    </source>
</evidence>
<comment type="caution">
    <text evidence="1">The sequence shown here is derived from an EMBL/GenBank/DDBJ whole genome shotgun (WGS) entry which is preliminary data.</text>
</comment>
<reference evidence="1 2" key="1">
    <citation type="submission" date="2022-12" db="EMBL/GenBank/DDBJ databases">
        <authorList>
            <person name="Muema E."/>
        </authorList>
    </citation>
    <scope>NUCLEOTIDE SEQUENCE [LARGE SCALE GENOMIC DNA]</scope>
    <source>
        <strain evidence="2">1326</strain>
    </source>
</reference>
<proteinExistence type="predicted"/>
<name>A0ABU8L2R4_9HYPH</name>
<dbReference type="EMBL" id="JAPYKS010000025">
    <property type="protein sequence ID" value="MEI9412250.1"/>
    <property type="molecule type" value="Genomic_DNA"/>
</dbReference>
<protein>
    <submittedName>
        <fullName evidence="1">DUF4336 domain-containing protein</fullName>
    </submittedName>
</protein>
<dbReference type="PANTHER" id="PTHR33835:SF1">
    <property type="entry name" value="METALLO-BETA-LACTAMASE DOMAIN-CONTAINING PROTEIN"/>
    <property type="match status" value="1"/>
</dbReference>
<dbReference type="Pfam" id="PF14234">
    <property type="entry name" value="DUF4336"/>
    <property type="match status" value="1"/>
</dbReference>
<dbReference type="InterPro" id="IPR036866">
    <property type="entry name" value="RibonucZ/Hydroxyglut_hydro"/>
</dbReference>
<organism evidence="1 2">
    <name type="scientific">Mesorhizobium salmacidum</name>
    <dbReference type="NCBI Taxonomy" id="3015171"/>
    <lineage>
        <taxon>Bacteria</taxon>
        <taxon>Pseudomonadati</taxon>
        <taxon>Pseudomonadota</taxon>
        <taxon>Alphaproteobacteria</taxon>
        <taxon>Hyphomicrobiales</taxon>
        <taxon>Phyllobacteriaceae</taxon>
        <taxon>Mesorhizobium</taxon>
    </lineage>
</organism>
<dbReference type="InterPro" id="IPR025638">
    <property type="entry name" value="DUF4336"/>
</dbReference>
<keyword evidence="2" id="KW-1185">Reference proteome</keyword>
<dbReference type="RefSeq" id="WP_337108669.1">
    <property type="nucleotide sequence ID" value="NZ_JAPYKS010000025.1"/>
</dbReference>
<sequence length="233" mass="26825">MLEPLRLNLWFADGGVVSFKGFDYPTRMVVVRLADGGLWLWSPVERTAEIEDEIRALGPVRNIVSPNKLHHLFLGEWQAAFPDANLWATAATIVKCKELRFSGVLADGAPAEWNGQIDQFYFTNSPFMDELIFFHRASRTAIIADLSQTFSATFLKRHWPWWMRSIAKLSKMIEGWGYPPIDYRISFRNRATARPKIRELIGRHPEHVVVAHGEVVRTDGEAFLRRAFSWLLQ</sequence>
<gene>
    <name evidence="1" type="ORF">O7A60_26350</name>
</gene>
<dbReference type="SUPFAM" id="SSF56281">
    <property type="entry name" value="Metallo-hydrolase/oxidoreductase"/>
    <property type="match status" value="1"/>
</dbReference>